<accession>N0BD68</accession>
<keyword evidence="2" id="KW-1185">Reference proteome</keyword>
<dbReference type="KEGG" id="ast:Asulf_00949"/>
<dbReference type="RefSeq" id="WP_015590551.1">
    <property type="nucleotide sequence ID" value="NC_021169.1"/>
</dbReference>
<dbReference type="HOGENOM" id="CLU_2662119_0_0_2"/>
<dbReference type="AlphaFoldDB" id="N0BD68"/>
<evidence type="ECO:0000313" key="1">
    <source>
        <dbReference type="EMBL" id="AGK60953.1"/>
    </source>
</evidence>
<name>N0BD68_9EURY</name>
<dbReference type="EMBL" id="CP005290">
    <property type="protein sequence ID" value="AGK60953.1"/>
    <property type="molecule type" value="Genomic_DNA"/>
</dbReference>
<proteinExistence type="predicted"/>
<organism evidence="1 2">
    <name type="scientific">Archaeoglobus sulfaticallidus PM70-1</name>
    <dbReference type="NCBI Taxonomy" id="387631"/>
    <lineage>
        <taxon>Archaea</taxon>
        <taxon>Methanobacteriati</taxon>
        <taxon>Methanobacteriota</taxon>
        <taxon>Archaeoglobi</taxon>
        <taxon>Archaeoglobales</taxon>
        <taxon>Archaeoglobaceae</taxon>
        <taxon>Archaeoglobus</taxon>
    </lineage>
</organism>
<gene>
    <name evidence="1" type="ORF">Asulf_00949</name>
</gene>
<dbReference type="GeneID" id="15392590"/>
<protein>
    <submittedName>
        <fullName evidence="1">Uncharacterized protein</fullName>
    </submittedName>
</protein>
<dbReference type="STRING" id="387631.Asulf_00949"/>
<evidence type="ECO:0000313" key="2">
    <source>
        <dbReference type="Proteomes" id="UP000013307"/>
    </source>
</evidence>
<reference evidence="1 2" key="1">
    <citation type="journal article" date="2013" name="Genome Announc.">
        <title>Complete Genome Sequence of the Thermophilic and Facultatively Chemolithoautotrophic Sulfate Reducer Archaeoglobus sulfaticallidus Strain PM70-1T.</title>
        <authorList>
            <person name="Stokke R."/>
            <person name="Hocking W.P."/>
            <person name="Steinsbu B.O."/>
            <person name="Steen I.H."/>
        </authorList>
    </citation>
    <scope>NUCLEOTIDE SEQUENCE [LARGE SCALE GENOMIC DNA]</scope>
    <source>
        <strain evidence="1">PM70-1</strain>
    </source>
</reference>
<dbReference type="Proteomes" id="UP000013307">
    <property type="component" value="Chromosome"/>
</dbReference>
<sequence>MFRRKKVIEDEEVEELKKYKKAAMSKLLIDVAEDIVEEIYKKVMNNSNFDEKHKLAVFEATVSVFCAINRDDELD</sequence>